<dbReference type="InterPro" id="IPR010317">
    <property type="entry name" value="WxLIP_PGBD"/>
</dbReference>
<keyword evidence="2" id="KW-0732">Signal</keyword>
<dbReference type="RefSeq" id="WP_109305196.1">
    <property type="nucleotide sequence ID" value="NZ_BJUF01000008.1"/>
</dbReference>
<dbReference type="OrthoDB" id="2148359at2"/>
<evidence type="ECO:0000313" key="6">
    <source>
        <dbReference type="Proteomes" id="UP000245938"/>
    </source>
</evidence>
<evidence type="ECO:0000256" key="1">
    <source>
        <dbReference type="SAM" id="Phobius"/>
    </source>
</evidence>
<feature type="transmembrane region" description="Helical" evidence="1">
    <location>
        <begin position="319"/>
        <end position="340"/>
    </location>
</feature>
<dbReference type="EMBL" id="QFVR01000004">
    <property type="protein sequence ID" value="PWI26173.1"/>
    <property type="molecule type" value="Genomic_DNA"/>
</dbReference>
<gene>
    <name evidence="5" type="ORF">DEX24_04410</name>
</gene>
<feature type="chain" id="PRO_5015781778" evidence="2">
    <location>
        <begin position="32"/>
        <end position="349"/>
    </location>
</feature>
<keyword evidence="1" id="KW-0812">Transmembrane</keyword>
<keyword evidence="1" id="KW-0472">Membrane</keyword>
<keyword evidence="6" id="KW-1185">Reference proteome</keyword>
<feature type="domain" description="WxL Interacting Protein peptidoglycan binding" evidence="3">
    <location>
        <begin position="36"/>
        <end position="154"/>
    </location>
</feature>
<keyword evidence="1" id="KW-1133">Transmembrane helix</keyword>
<evidence type="ECO:0000256" key="2">
    <source>
        <dbReference type="SAM" id="SignalP"/>
    </source>
</evidence>
<reference evidence="5 6" key="1">
    <citation type="submission" date="2018-05" db="EMBL/GenBank/DDBJ databases">
        <title>Kurthia sibirica genome sequence.</title>
        <authorList>
            <person name="Maclea K.S."/>
            <person name="Goen A.E."/>
        </authorList>
    </citation>
    <scope>NUCLEOTIDE SEQUENCE [LARGE SCALE GENOMIC DNA]</scope>
    <source>
        <strain evidence="5 6">ATCC 49154</strain>
    </source>
</reference>
<sequence>MSFFKKISVLFVSVLFFSATVAGLMSKSASAAELNFSVTSVLPDNQIDKKQSYFDLKMKPGQEQTVYVMLDNATDKKVTVMVSANEAKTNINGTTQYDKNKIERDSTLNYSLEDIVTVKNKVVIPPKKKVKLPVHLKMPDKEVKGIILGGLSFQQKESELDQAEKDSAKENGMSIKNRFSYNLAMSLKMTDDQVEPELVLNKVEAQSINARTVITANIQNTQPMLMNQLEVNAFITKKGESEKLFKKNMKEMQMAPNSNFNYQIPLNGEQLEAGTYTADVTAKSMGETWHWKKDFTISSDEAKQLNKADVDAKDDSINWTMWILIAVGIIIVLLLLLILVRQNKNKRRS</sequence>
<feature type="domain" description="WxL Interacting Protein host binding" evidence="4">
    <location>
        <begin position="171"/>
        <end position="307"/>
    </location>
</feature>
<dbReference type="InterPro" id="IPR021759">
    <property type="entry name" value="WxLIP_HBD"/>
</dbReference>
<feature type="signal peptide" evidence="2">
    <location>
        <begin position="1"/>
        <end position="31"/>
    </location>
</feature>
<protein>
    <submittedName>
        <fullName evidence="5">Cell wall anchor protein</fullName>
    </submittedName>
</protein>
<organism evidence="5 6">
    <name type="scientific">Kurthia sibirica</name>
    <dbReference type="NCBI Taxonomy" id="202750"/>
    <lineage>
        <taxon>Bacteria</taxon>
        <taxon>Bacillati</taxon>
        <taxon>Bacillota</taxon>
        <taxon>Bacilli</taxon>
        <taxon>Bacillales</taxon>
        <taxon>Caryophanaceae</taxon>
        <taxon>Kurthia</taxon>
    </lineage>
</organism>
<name>A0A2U3ANQ3_9BACL</name>
<accession>A0A2U3ANQ3</accession>
<comment type="caution">
    <text evidence="5">The sequence shown here is derived from an EMBL/GenBank/DDBJ whole genome shotgun (WGS) entry which is preliminary data.</text>
</comment>
<evidence type="ECO:0000259" key="4">
    <source>
        <dbReference type="Pfam" id="PF11797"/>
    </source>
</evidence>
<dbReference type="Pfam" id="PF11797">
    <property type="entry name" value="WxLIP_HBD"/>
    <property type="match status" value="1"/>
</dbReference>
<dbReference type="AlphaFoldDB" id="A0A2U3ANQ3"/>
<evidence type="ECO:0000259" key="3">
    <source>
        <dbReference type="Pfam" id="PF06030"/>
    </source>
</evidence>
<dbReference type="Proteomes" id="UP000245938">
    <property type="component" value="Unassembled WGS sequence"/>
</dbReference>
<evidence type="ECO:0000313" key="5">
    <source>
        <dbReference type="EMBL" id="PWI26173.1"/>
    </source>
</evidence>
<dbReference type="Pfam" id="PF06030">
    <property type="entry name" value="WxLIP_PGBD"/>
    <property type="match status" value="1"/>
</dbReference>
<proteinExistence type="predicted"/>